<dbReference type="Proteomes" id="UP000032803">
    <property type="component" value="Chromosome I"/>
</dbReference>
<evidence type="ECO:0000313" key="1">
    <source>
        <dbReference type="EMBL" id="CEK10579.1"/>
    </source>
</evidence>
<dbReference type="EMBL" id="LN681225">
    <property type="protein sequence ID" value="CEK10579.1"/>
    <property type="molecule type" value="Genomic_DNA"/>
</dbReference>
<reference evidence="2" key="1">
    <citation type="submission" date="2014-09" db="EMBL/GenBank/DDBJ databases">
        <authorList>
            <person name="Gomez-Valero L."/>
        </authorList>
    </citation>
    <scope>NUCLEOTIDE SEQUENCE [LARGE SCALE GENOMIC DNA]</scope>
    <source>
        <strain evidence="2">ATCC35250</strain>
    </source>
</reference>
<gene>
    <name evidence="1" type="ORF">LHA_1539</name>
</gene>
<proteinExistence type="predicted"/>
<accession>A0A0A8UUW8</accession>
<evidence type="ECO:0000313" key="2">
    <source>
        <dbReference type="Proteomes" id="UP000032803"/>
    </source>
</evidence>
<sequence>MLTLEEIEMMTPEQRQAIQVRFPKAGQLGNQALNSAVNRADAISMLGSALKHLLLVYSIHWAFISQTIRPNLHLSCKCLRRIQRLR</sequence>
<organism evidence="1 2">
    <name type="scientific">Legionella hackeliae</name>
    <dbReference type="NCBI Taxonomy" id="449"/>
    <lineage>
        <taxon>Bacteria</taxon>
        <taxon>Pseudomonadati</taxon>
        <taxon>Pseudomonadota</taxon>
        <taxon>Gammaproteobacteria</taxon>
        <taxon>Legionellales</taxon>
        <taxon>Legionellaceae</taxon>
        <taxon>Legionella</taxon>
    </lineage>
</organism>
<dbReference type="KEGG" id="lha:LHA_1539"/>
<dbReference type="STRING" id="449.LHA_1539"/>
<dbReference type="HOGENOM" id="CLU_2494049_0_0_6"/>
<dbReference type="AlphaFoldDB" id="A0A0A8UUW8"/>
<keyword evidence="2" id="KW-1185">Reference proteome</keyword>
<protein>
    <submittedName>
        <fullName evidence="1">Uncharacterized protein</fullName>
    </submittedName>
</protein>
<name>A0A0A8UUW8_LEGHA</name>